<dbReference type="EMBL" id="CP118166">
    <property type="protein sequence ID" value="WDI33063.1"/>
    <property type="molecule type" value="Genomic_DNA"/>
</dbReference>
<accession>A0AAE9ZHC0</accession>
<proteinExistence type="predicted"/>
<name>A0AAE9ZHC0_9PROT</name>
<evidence type="ECO:0000259" key="2">
    <source>
        <dbReference type="Pfam" id="PF18902"/>
    </source>
</evidence>
<keyword evidence="1" id="KW-1133">Transmembrane helix</keyword>
<dbReference type="Pfam" id="PF18902">
    <property type="entry name" value="DUF5658"/>
    <property type="match status" value="1"/>
</dbReference>
<reference evidence="3" key="1">
    <citation type="submission" date="2023-02" db="EMBL/GenBank/DDBJ databases">
        <title>Genome sequence of Hyphococcus flavus.</title>
        <authorList>
            <person name="Rong J.-C."/>
            <person name="Zhao Q."/>
            <person name="Yi M."/>
            <person name="Wu J.-Y."/>
        </authorList>
    </citation>
    <scope>NUCLEOTIDE SEQUENCE</scope>
    <source>
        <strain evidence="3">MCCC 1K03223</strain>
    </source>
</reference>
<dbReference type="KEGG" id="hfl:PUV54_07625"/>
<evidence type="ECO:0000313" key="4">
    <source>
        <dbReference type="Proteomes" id="UP001214043"/>
    </source>
</evidence>
<feature type="transmembrane region" description="Helical" evidence="1">
    <location>
        <begin position="100"/>
        <end position="118"/>
    </location>
</feature>
<keyword evidence="1" id="KW-0812">Transmembrane</keyword>
<sequence>MSGLVFTLASSKRRQKLSEEAAHSRASQLRRITACTFVIIYNFVGIADIVSTVIALEAGAGVEANPILNAMMTHMGEGWILAKLALQGLISFMVLWFPHWIVLAFFGVATAGNAWIVWNNFSIAGVV</sequence>
<evidence type="ECO:0000313" key="3">
    <source>
        <dbReference type="EMBL" id="WDI33063.1"/>
    </source>
</evidence>
<keyword evidence="1" id="KW-0472">Membrane</keyword>
<gene>
    <name evidence="3" type="ORF">PUV54_07625</name>
</gene>
<evidence type="ECO:0000256" key="1">
    <source>
        <dbReference type="SAM" id="Phobius"/>
    </source>
</evidence>
<dbReference type="InterPro" id="IPR043717">
    <property type="entry name" value="DUF5658"/>
</dbReference>
<protein>
    <submittedName>
        <fullName evidence="3">DUF5658 family protein</fullName>
    </submittedName>
</protein>
<feature type="domain" description="DUF5658" evidence="2">
    <location>
        <begin position="43"/>
        <end position="112"/>
    </location>
</feature>
<dbReference type="Proteomes" id="UP001214043">
    <property type="component" value="Chromosome"/>
</dbReference>
<dbReference type="RefSeq" id="WP_274495024.1">
    <property type="nucleotide sequence ID" value="NZ_CP118166.1"/>
</dbReference>
<dbReference type="AlphaFoldDB" id="A0AAE9ZHC0"/>
<keyword evidence="4" id="KW-1185">Reference proteome</keyword>
<feature type="transmembrane region" description="Helical" evidence="1">
    <location>
        <begin position="32"/>
        <end position="56"/>
    </location>
</feature>
<organism evidence="3 4">
    <name type="scientific">Hyphococcus flavus</name>
    <dbReference type="NCBI Taxonomy" id="1866326"/>
    <lineage>
        <taxon>Bacteria</taxon>
        <taxon>Pseudomonadati</taxon>
        <taxon>Pseudomonadota</taxon>
        <taxon>Alphaproteobacteria</taxon>
        <taxon>Parvularculales</taxon>
        <taxon>Parvularculaceae</taxon>
        <taxon>Hyphococcus</taxon>
    </lineage>
</organism>